<proteinExistence type="predicted"/>
<name>A0ABT6QAC4_9PROT</name>
<dbReference type="RefSeq" id="WP_281463506.1">
    <property type="nucleotide sequence ID" value="NZ_JASBAN010000002.1"/>
</dbReference>
<evidence type="ECO:0000256" key="1">
    <source>
        <dbReference type="SAM" id="MobiDB-lite"/>
    </source>
</evidence>
<evidence type="ECO:0000313" key="2">
    <source>
        <dbReference type="EMBL" id="MDI2113861.1"/>
    </source>
</evidence>
<dbReference type="Proteomes" id="UP001431775">
    <property type="component" value="Unassembled WGS sequence"/>
</dbReference>
<feature type="compositionally biased region" description="Basic and acidic residues" evidence="1">
    <location>
        <begin position="179"/>
        <end position="199"/>
    </location>
</feature>
<feature type="compositionally biased region" description="Polar residues" evidence="1">
    <location>
        <begin position="103"/>
        <end position="127"/>
    </location>
</feature>
<accession>A0ABT6QAC4</accession>
<evidence type="ECO:0000313" key="3">
    <source>
        <dbReference type="Proteomes" id="UP001431775"/>
    </source>
</evidence>
<feature type="region of interest" description="Disordered" evidence="1">
    <location>
        <begin position="179"/>
        <end position="202"/>
    </location>
</feature>
<protein>
    <submittedName>
        <fullName evidence="2">Uncharacterized protein</fullName>
    </submittedName>
</protein>
<reference evidence="2" key="1">
    <citation type="submission" date="2023-05" db="EMBL/GenBank/DDBJ databases">
        <title>Whole genome sequence of Commensalibacter sp.</title>
        <authorList>
            <person name="Charoenyingcharoen P."/>
            <person name="Yukphan P."/>
        </authorList>
    </citation>
    <scope>NUCLEOTIDE SEQUENCE</scope>
    <source>
        <strain evidence="2">TBRC 10068</strain>
    </source>
</reference>
<gene>
    <name evidence="2" type="ORF">QJV33_11335</name>
</gene>
<organism evidence="2 3">
    <name type="scientific">Commensalibacter nepenthis</name>
    <dbReference type="NCBI Taxonomy" id="3043872"/>
    <lineage>
        <taxon>Bacteria</taxon>
        <taxon>Pseudomonadati</taxon>
        <taxon>Pseudomonadota</taxon>
        <taxon>Alphaproteobacteria</taxon>
        <taxon>Acetobacterales</taxon>
        <taxon>Acetobacteraceae</taxon>
    </lineage>
</organism>
<comment type="caution">
    <text evidence="2">The sequence shown here is derived from an EMBL/GenBank/DDBJ whole genome shotgun (WGS) entry which is preliminary data.</text>
</comment>
<dbReference type="EMBL" id="JASBAN010000002">
    <property type="protein sequence ID" value="MDI2113861.1"/>
    <property type="molecule type" value="Genomic_DNA"/>
</dbReference>
<feature type="region of interest" description="Disordered" evidence="1">
    <location>
        <begin position="81"/>
        <end position="127"/>
    </location>
</feature>
<sequence>MTQQLTTIGNSLTDIVVEAIDKHNPEVIADWKDTGHKISTGVGAVGGAAFGGGNVGATAAGVVAGDVINGLASDASHKLADKISPNQQNPQDPKNNDAKDTGKQGSVVQTDTNKANDQNQNSKNQTYDTTTDINKVVSGIAHDVIVGSVGALAGIVFGGGNVGLDATAGGITSLKVAPKIEKPKDQKKDTKPTDTKKPTTTENQMYLQNKLLILLGCCSILSACGPQQYYIPVTNQAGNAQPPSKTSDTIRVLLPYIYQNNIKLARSDDKNWRQYDMQHVTFCQLSSKQKEDYKR</sequence>
<keyword evidence="3" id="KW-1185">Reference proteome</keyword>